<keyword evidence="1" id="KW-1133">Transmembrane helix</keyword>
<keyword evidence="1" id="KW-0472">Membrane</keyword>
<protein>
    <submittedName>
        <fullName evidence="3">Protein NOV</fullName>
    </submittedName>
</protein>
<feature type="non-terminal residue" evidence="2">
    <location>
        <position position="1"/>
    </location>
</feature>
<feature type="transmembrane region" description="Helical" evidence="1">
    <location>
        <begin position="84"/>
        <end position="104"/>
    </location>
</feature>
<dbReference type="EMBL" id="GEEE01007278">
    <property type="protein sequence ID" value="JAP55947.1"/>
    <property type="molecule type" value="Transcribed_RNA"/>
</dbReference>
<evidence type="ECO:0000256" key="1">
    <source>
        <dbReference type="SAM" id="Phobius"/>
    </source>
</evidence>
<organism evidence="2">
    <name type="scientific">Schistocephalus solidus</name>
    <name type="common">Tapeworm</name>
    <dbReference type="NCBI Taxonomy" id="70667"/>
    <lineage>
        <taxon>Eukaryota</taxon>
        <taxon>Metazoa</taxon>
        <taxon>Spiralia</taxon>
        <taxon>Lophotrochozoa</taxon>
        <taxon>Platyhelminthes</taxon>
        <taxon>Cestoda</taxon>
        <taxon>Eucestoda</taxon>
        <taxon>Diphyllobothriidea</taxon>
        <taxon>Diphyllobothriidae</taxon>
        <taxon>Schistocephalus</taxon>
    </lineage>
</organism>
<sequence>IGLDERAGNNSLRGCVVLTDLPCCWLKQLQDLIGSHGRSGMPEAGWVLLLLPSLLAANLIPSQALLSKDVLQDTSIGKTDCTGLSGVCLTCATTGPFIVPFLFVERIQRLDKRTDF</sequence>
<name>A0A0X3PTJ2_SCHSO</name>
<reference evidence="2" key="1">
    <citation type="submission" date="2016-01" db="EMBL/GenBank/DDBJ databases">
        <title>Reference transcriptome for the parasite Schistocephalus solidus: insights into the molecular evolution of parasitism.</title>
        <authorList>
            <person name="Hebert F.O."/>
            <person name="Grambauer S."/>
            <person name="Barber I."/>
            <person name="Landry C.R."/>
            <person name="Aubin-Horth N."/>
        </authorList>
    </citation>
    <scope>NUCLEOTIDE SEQUENCE</scope>
</reference>
<evidence type="ECO:0000313" key="2">
    <source>
        <dbReference type="EMBL" id="JAP54430.1"/>
    </source>
</evidence>
<feature type="transmembrane region" description="Helical" evidence="1">
    <location>
        <begin position="44"/>
        <end position="64"/>
    </location>
</feature>
<proteinExistence type="predicted"/>
<evidence type="ECO:0000313" key="3">
    <source>
        <dbReference type="EMBL" id="JAP55947.1"/>
    </source>
</evidence>
<dbReference type="AlphaFoldDB" id="A0A0X3PTJ2"/>
<accession>A0A0X3PTJ2</accession>
<gene>
    <name evidence="3" type="primary">NOV</name>
    <name evidence="2" type="ORF">TR104716</name>
</gene>
<dbReference type="EMBL" id="GEEE01008795">
    <property type="protein sequence ID" value="JAP54430.1"/>
    <property type="molecule type" value="Transcribed_RNA"/>
</dbReference>
<keyword evidence="1" id="KW-0812">Transmembrane</keyword>